<dbReference type="EMBL" id="FNSL01000001">
    <property type="protein sequence ID" value="SEB43562.1"/>
    <property type="molecule type" value="Genomic_DNA"/>
</dbReference>
<keyword evidence="4" id="KW-1185">Reference proteome</keyword>
<dbReference type="PROSITE" id="PS51257">
    <property type="entry name" value="PROKAR_LIPOPROTEIN"/>
    <property type="match status" value="1"/>
</dbReference>
<gene>
    <name evidence="3" type="ORF">SAMN05216452_1205</name>
</gene>
<evidence type="ECO:0000313" key="3">
    <source>
        <dbReference type="EMBL" id="SEB43562.1"/>
    </source>
</evidence>
<dbReference type="GO" id="GO:0019213">
    <property type="term" value="F:deacetylase activity"/>
    <property type="evidence" value="ECO:0007669"/>
    <property type="project" value="InterPro"/>
</dbReference>
<reference evidence="4" key="1">
    <citation type="submission" date="2016-10" db="EMBL/GenBank/DDBJ databases">
        <authorList>
            <person name="Varghese N."/>
            <person name="Submissions S."/>
        </authorList>
    </citation>
    <scope>NUCLEOTIDE SEQUENCE [LARGE SCALE GENOMIC DNA]</scope>
    <source>
        <strain evidence="4">ES.061</strain>
    </source>
</reference>
<keyword evidence="1" id="KW-0732">Signal</keyword>
<dbReference type="Pfam" id="PF07969">
    <property type="entry name" value="Amidohydro_3"/>
    <property type="match status" value="1"/>
</dbReference>
<name>A0A1H4JDB7_9HYPH</name>
<proteinExistence type="predicted"/>
<evidence type="ECO:0000313" key="4">
    <source>
        <dbReference type="Proteomes" id="UP000199064"/>
    </source>
</evidence>
<protein>
    <submittedName>
        <fullName evidence="3">Amidohydrolase family protein</fullName>
    </submittedName>
</protein>
<dbReference type="PANTHER" id="PTHR42717:SF1">
    <property type="entry name" value="IMIDAZOLONEPROPIONASE AND RELATED AMIDOHYDROLASES"/>
    <property type="match status" value="1"/>
</dbReference>
<dbReference type="Proteomes" id="UP000199064">
    <property type="component" value="Unassembled WGS sequence"/>
</dbReference>
<feature type="chain" id="PRO_5011656509" evidence="1">
    <location>
        <begin position="27"/>
        <end position="210"/>
    </location>
</feature>
<dbReference type="PANTHER" id="PTHR42717">
    <property type="entry name" value="DIHYDROOROTASE-RELATED"/>
    <property type="match status" value="1"/>
</dbReference>
<dbReference type="InterPro" id="IPR020043">
    <property type="entry name" value="Deacetylase_Atu3266-like"/>
</dbReference>
<dbReference type="RefSeq" id="WP_090327467.1">
    <property type="nucleotide sequence ID" value="NZ_FNSL01000001.1"/>
</dbReference>
<sequence>MKTRHSVLLTAAAVSCSLITLNIAGAEAVPEYDLVIANGRVIDPESALDATRHVGIVDGKVVVVSEEPLDGAEEVDATGLVVAPGFIDLHSHALNTSSAWMQAFDGVTTTLELERGVTEKAPDMDHDIRTRVVALEHSTADKERRLSELEAWKAQQEIESARYDEKWNAMEARIDTRFSGLETSVGDIKKTLSHINWPIIGASSLVSWHS</sequence>
<feature type="domain" description="Amidohydrolase 3" evidence="2">
    <location>
        <begin position="73"/>
        <end position="120"/>
    </location>
</feature>
<accession>A0A1H4JDB7</accession>
<evidence type="ECO:0000259" key="2">
    <source>
        <dbReference type="Pfam" id="PF07969"/>
    </source>
</evidence>
<dbReference type="InterPro" id="IPR013108">
    <property type="entry name" value="Amidohydro_3"/>
</dbReference>
<dbReference type="GO" id="GO:0016810">
    <property type="term" value="F:hydrolase activity, acting on carbon-nitrogen (but not peptide) bonds"/>
    <property type="evidence" value="ECO:0007669"/>
    <property type="project" value="InterPro"/>
</dbReference>
<feature type="signal peptide" evidence="1">
    <location>
        <begin position="1"/>
        <end position="26"/>
    </location>
</feature>
<dbReference type="Gene3D" id="2.30.40.10">
    <property type="entry name" value="Urease, subunit C, domain 1"/>
    <property type="match status" value="1"/>
</dbReference>
<evidence type="ECO:0000256" key="1">
    <source>
        <dbReference type="SAM" id="SignalP"/>
    </source>
</evidence>
<dbReference type="InterPro" id="IPR011059">
    <property type="entry name" value="Metal-dep_hydrolase_composite"/>
</dbReference>
<keyword evidence="3" id="KW-0378">Hydrolase</keyword>
<organism evidence="3 4">
    <name type="scientific">Nitratireductor aquibiodomus</name>
    <dbReference type="NCBI Taxonomy" id="204799"/>
    <lineage>
        <taxon>Bacteria</taxon>
        <taxon>Pseudomonadati</taxon>
        <taxon>Pseudomonadota</taxon>
        <taxon>Alphaproteobacteria</taxon>
        <taxon>Hyphomicrobiales</taxon>
        <taxon>Phyllobacteriaceae</taxon>
        <taxon>Nitratireductor</taxon>
    </lineage>
</organism>
<dbReference type="SUPFAM" id="SSF51338">
    <property type="entry name" value="Composite domain of metallo-dependent hydrolases"/>
    <property type="match status" value="1"/>
</dbReference>
<dbReference type="AlphaFoldDB" id="A0A1H4JDB7"/>